<evidence type="ECO:0000313" key="2">
    <source>
        <dbReference type="EMBL" id="KAF9076468.1"/>
    </source>
</evidence>
<proteinExistence type="predicted"/>
<gene>
    <name evidence="2" type="ORF">BDP27DRAFT_1414342</name>
</gene>
<evidence type="ECO:0000313" key="3">
    <source>
        <dbReference type="Proteomes" id="UP000772434"/>
    </source>
</evidence>
<dbReference type="EMBL" id="JADNRY010000006">
    <property type="protein sequence ID" value="KAF9076468.1"/>
    <property type="molecule type" value="Genomic_DNA"/>
</dbReference>
<organism evidence="2 3">
    <name type="scientific">Rhodocollybia butyracea</name>
    <dbReference type="NCBI Taxonomy" id="206335"/>
    <lineage>
        <taxon>Eukaryota</taxon>
        <taxon>Fungi</taxon>
        <taxon>Dikarya</taxon>
        <taxon>Basidiomycota</taxon>
        <taxon>Agaricomycotina</taxon>
        <taxon>Agaricomycetes</taxon>
        <taxon>Agaricomycetidae</taxon>
        <taxon>Agaricales</taxon>
        <taxon>Marasmiineae</taxon>
        <taxon>Omphalotaceae</taxon>
        <taxon>Rhodocollybia</taxon>
    </lineage>
</organism>
<keyword evidence="3" id="KW-1185">Reference proteome</keyword>
<evidence type="ECO:0000256" key="1">
    <source>
        <dbReference type="SAM" id="MobiDB-lite"/>
    </source>
</evidence>
<protein>
    <submittedName>
        <fullName evidence="2">Uncharacterized protein</fullName>
    </submittedName>
</protein>
<reference evidence="2" key="1">
    <citation type="submission" date="2020-11" db="EMBL/GenBank/DDBJ databases">
        <authorList>
            <consortium name="DOE Joint Genome Institute"/>
            <person name="Ahrendt S."/>
            <person name="Riley R."/>
            <person name="Andreopoulos W."/>
            <person name="Labutti K."/>
            <person name="Pangilinan J."/>
            <person name="Ruiz-Duenas F.J."/>
            <person name="Barrasa J.M."/>
            <person name="Sanchez-Garcia M."/>
            <person name="Camarero S."/>
            <person name="Miyauchi S."/>
            <person name="Serrano A."/>
            <person name="Linde D."/>
            <person name="Babiker R."/>
            <person name="Drula E."/>
            <person name="Ayuso-Fernandez I."/>
            <person name="Pacheco R."/>
            <person name="Padilla G."/>
            <person name="Ferreira P."/>
            <person name="Barriuso J."/>
            <person name="Kellner H."/>
            <person name="Castanera R."/>
            <person name="Alfaro M."/>
            <person name="Ramirez L."/>
            <person name="Pisabarro A.G."/>
            <person name="Kuo A."/>
            <person name="Tritt A."/>
            <person name="Lipzen A."/>
            <person name="He G."/>
            <person name="Yan M."/>
            <person name="Ng V."/>
            <person name="Cullen D."/>
            <person name="Martin F."/>
            <person name="Rosso M.-N."/>
            <person name="Henrissat B."/>
            <person name="Hibbett D."/>
            <person name="Martinez A.T."/>
            <person name="Grigoriev I.V."/>
        </authorList>
    </citation>
    <scope>NUCLEOTIDE SEQUENCE</scope>
    <source>
        <strain evidence="2">AH 40177</strain>
    </source>
</reference>
<dbReference type="Gene3D" id="1.10.472.10">
    <property type="entry name" value="Cyclin-like"/>
    <property type="match status" value="1"/>
</dbReference>
<name>A0A9P5Q884_9AGAR</name>
<dbReference type="AlphaFoldDB" id="A0A9P5Q884"/>
<accession>A0A9P5Q884</accession>
<dbReference type="Proteomes" id="UP000772434">
    <property type="component" value="Unassembled WGS sequence"/>
</dbReference>
<dbReference type="CDD" id="cd20557">
    <property type="entry name" value="CYCLIN_ScPCL1-like"/>
    <property type="match status" value="1"/>
</dbReference>
<comment type="caution">
    <text evidence="2">The sequence shown here is derived from an EMBL/GenBank/DDBJ whole genome shotgun (WGS) entry which is preliminary data.</text>
</comment>
<sequence>MSCFEVSYASASTLLLQTETQSRVAMPNLNPEPLPTIVSMPLTVSMSQIARGSARRPSHKIANGSDGFERKGSARGVAKSYRKSPYPYEREHARTKRRPSVRLIRDIDIQELTENKAYKPFPSKHARISLDALLNEADLEKQARKCRAEWLKEQASRVETPRPRQHSPEEIRTLGQWLADVLTDTLLYDRDLTEPGRTHLLGELRAELRSLLDSCINPPKSMVFLALYYMRRLFPFPLDLRGCSDLDRAKVIFRAFCIALLLAFKWLDDYSHSIESNIPKSNKEFWKLKRENPKKYRTCWADFLFMTVTEVKNVELAALDTLNWNISVSTSEWFFWLEDLRNHTMSRSHSQVYVNVARLIFTTQEELRWNFPNASSTPSRASALSCSLGTLRRLECAILVGIPIIPWTVSYPESPQKKWVSPTADLRCYEDEIVSQPKQNIGFAPGSSSIWTGSVNETYRTPLRLSPREDHIGAMPHDLTYSTTGATQPLSTLDQHSSPYYSAPLTPVFHDPWPTYNLTVPAHLL</sequence>
<dbReference type="OrthoDB" id="3057497at2759"/>
<feature type="region of interest" description="Disordered" evidence="1">
    <location>
        <begin position="50"/>
        <end position="97"/>
    </location>
</feature>